<proteinExistence type="predicted"/>
<reference evidence="1" key="1">
    <citation type="journal article" date="2015" name="ISME J.">
        <title>Draft Genome Sequence of Streptomyces incarnatus NRRL8089, which Produces the Nucleoside Antibiotic Sinefungin.</title>
        <authorList>
            <person name="Oshima K."/>
            <person name="Hattori M."/>
            <person name="Shimizu H."/>
            <person name="Fukuda K."/>
            <person name="Nemoto M."/>
            <person name="Inagaki K."/>
            <person name="Tamura T."/>
        </authorList>
    </citation>
    <scope>NUCLEOTIDE SEQUENCE</scope>
    <source>
        <strain evidence="1">FACHB-1375</strain>
    </source>
</reference>
<dbReference type="Proteomes" id="UP000641646">
    <property type="component" value="Unassembled WGS sequence"/>
</dbReference>
<dbReference type="PANTHER" id="PTHR30164">
    <property type="entry name" value="MTFA PEPTIDASE"/>
    <property type="match status" value="1"/>
</dbReference>
<comment type="caution">
    <text evidence="1">The sequence shown here is derived from an EMBL/GenBank/DDBJ whole genome shotgun (WGS) entry which is preliminary data.</text>
</comment>
<reference evidence="1" key="2">
    <citation type="submission" date="2020-08" db="EMBL/GenBank/DDBJ databases">
        <authorList>
            <person name="Chen M."/>
            <person name="Teng W."/>
            <person name="Zhao L."/>
            <person name="Hu C."/>
            <person name="Zhou Y."/>
            <person name="Han B."/>
            <person name="Song L."/>
            <person name="Shu W."/>
        </authorList>
    </citation>
    <scope>NUCLEOTIDE SEQUENCE</scope>
    <source>
        <strain evidence="1">FACHB-1375</strain>
    </source>
</reference>
<gene>
    <name evidence="1" type="ORF">H6G03_06455</name>
</gene>
<protein>
    <submittedName>
        <fullName evidence="1">Zinc-dependent peptidase</fullName>
    </submittedName>
</protein>
<dbReference type="Gene3D" id="3.40.390.10">
    <property type="entry name" value="Collagenase (Catalytic Domain)"/>
    <property type="match status" value="1"/>
</dbReference>
<evidence type="ECO:0000313" key="1">
    <source>
        <dbReference type="EMBL" id="MBD2180746.1"/>
    </source>
</evidence>
<sequence length="82" mass="9788">MQQNSDYLIWAEVMTKEYQRLCNDVQLDRKTVIDSYGATNPAEFFAVATETFFEKPHQLQNQHPALYQLLQRYYQLAPVQWD</sequence>
<dbReference type="AlphaFoldDB" id="A0A926VBJ1"/>
<organism evidence="1 2">
    <name type="scientific">Aerosakkonema funiforme FACHB-1375</name>
    <dbReference type="NCBI Taxonomy" id="2949571"/>
    <lineage>
        <taxon>Bacteria</taxon>
        <taxon>Bacillati</taxon>
        <taxon>Cyanobacteriota</taxon>
        <taxon>Cyanophyceae</taxon>
        <taxon>Oscillatoriophycideae</taxon>
        <taxon>Aerosakkonematales</taxon>
        <taxon>Aerosakkonemataceae</taxon>
        <taxon>Aerosakkonema</taxon>
    </lineage>
</organism>
<dbReference type="GO" id="GO:0004177">
    <property type="term" value="F:aminopeptidase activity"/>
    <property type="evidence" value="ECO:0007669"/>
    <property type="project" value="TreeGrafter"/>
</dbReference>
<evidence type="ECO:0000313" key="2">
    <source>
        <dbReference type="Proteomes" id="UP000641646"/>
    </source>
</evidence>
<name>A0A926VBJ1_9CYAN</name>
<dbReference type="InterPro" id="IPR024079">
    <property type="entry name" value="MetalloPept_cat_dom_sf"/>
</dbReference>
<dbReference type="InterPro" id="IPR010384">
    <property type="entry name" value="MtfA_fam"/>
</dbReference>
<dbReference type="SUPFAM" id="SSF55486">
    <property type="entry name" value="Metalloproteases ('zincins'), catalytic domain"/>
    <property type="match status" value="1"/>
</dbReference>
<accession>A0A926VBJ1</accession>
<dbReference type="Pfam" id="PF06167">
    <property type="entry name" value="Peptidase_M90"/>
    <property type="match status" value="1"/>
</dbReference>
<dbReference type="EMBL" id="JACJPW010000012">
    <property type="protein sequence ID" value="MBD2180746.1"/>
    <property type="molecule type" value="Genomic_DNA"/>
</dbReference>
<dbReference type="GO" id="GO:0005829">
    <property type="term" value="C:cytosol"/>
    <property type="evidence" value="ECO:0007669"/>
    <property type="project" value="TreeGrafter"/>
</dbReference>
<dbReference type="GO" id="GO:0008237">
    <property type="term" value="F:metallopeptidase activity"/>
    <property type="evidence" value="ECO:0007669"/>
    <property type="project" value="InterPro"/>
</dbReference>
<dbReference type="PANTHER" id="PTHR30164:SF2">
    <property type="entry name" value="PROTEIN MTFA"/>
    <property type="match status" value="1"/>
</dbReference>
<dbReference type="RefSeq" id="WP_190463271.1">
    <property type="nucleotide sequence ID" value="NZ_JACJPW010000012.1"/>
</dbReference>
<keyword evidence="2" id="KW-1185">Reference proteome</keyword>